<gene>
    <name evidence="2" type="ORF">LCIT_08540</name>
</gene>
<keyword evidence="1" id="KW-0472">Membrane</keyword>
<dbReference type="EMBL" id="BJJW01000006">
    <property type="protein sequence ID" value="GDZ83612.1"/>
    <property type="molecule type" value="Genomic_DNA"/>
</dbReference>
<accession>A0A5A5U0V6</accession>
<dbReference type="Proteomes" id="UP000323274">
    <property type="component" value="Unassembled WGS sequence"/>
</dbReference>
<keyword evidence="1" id="KW-0812">Transmembrane</keyword>
<comment type="caution">
    <text evidence="2">The sequence shown here is derived from an EMBL/GenBank/DDBJ whole genome shotgun (WGS) entry which is preliminary data.</text>
</comment>
<organism evidence="2 3">
    <name type="scientific">Leuconostoc citreum</name>
    <dbReference type="NCBI Taxonomy" id="33964"/>
    <lineage>
        <taxon>Bacteria</taxon>
        <taxon>Bacillati</taxon>
        <taxon>Bacillota</taxon>
        <taxon>Bacilli</taxon>
        <taxon>Lactobacillales</taxon>
        <taxon>Lactobacillaceae</taxon>
        <taxon>Leuconostoc</taxon>
    </lineage>
</organism>
<evidence type="ECO:0000313" key="2">
    <source>
        <dbReference type="EMBL" id="GDZ83612.1"/>
    </source>
</evidence>
<protein>
    <submittedName>
        <fullName evidence="2">Uncharacterized protein</fullName>
    </submittedName>
</protein>
<evidence type="ECO:0000256" key="1">
    <source>
        <dbReference type="SAM" id="Phobius"/>
    </source>
</evidence>
<reference evidence="2 3" key="1">
    <citation type="submission" date="2019-04" db="EMBL/GenBank/DDBJ databases">
        <title>A pseudo-fructophilic Leuconostoc citreum strain F192-5 isolated from peel of satsuma mandarin: the first report for isolation and characterization of strain-dependent fructophilic-like characteristics.</title>
        <authorList>
            <person name="Maeno S."/>
            <person name="Tanizawa Y."/>
            <person name="Kajikawa A."/>
            <person name="Kanesaki Y."/>
            <person name="Kubota E."/>
            <person name="Arita M."/>
            <person name="Leon D."/>
            <person name="Endo A."/>
        </authorList>
    </citation>
    <scope>NUCLEOTIDE SEQUENCE [LARGE SCALE GENOMIC DNA]</scope>
    <source>
        <strain evidence="2 3">F192-5</strain>
    </source>
</reference>
<dbReference type="AlphaFoldDB" id="A0A5A5U0V6"/>
<sequence>MKEFIYKYSPIFMWILGIGLLFDAVQNKNVVNMVSPSILIILAIYITIVRKNRKK</sequence>
<feature type="transmembrane region" description="Helical" evidence="1">
    <location>
        <begin position="30"/>
        <end position="49"/>
    </location>
</feature>
<feature type="transmembrane region" description="Helical" evidence="1">
    <location>
        <begin position="5"/>
        <end position="24"/>
    </location>
</feature>
<keyword evidence="1" id="KW-1133">Transmembrane helix</keyword>
<evidence type="ECO:0000313" key="3">
    <source>
        <dbReference type="Proteomes" id="UP000323274"/>
    </source>
</evidence>
<name>A0A5A5U0V6_LEUCI</name>
<proteinExistence type="predicted"/>